<dbReference type="GO" id="GO:0015689">
    <property type="term" value="P:molybdate ion transport"/>
    <property type="evidence" value="ECO:0007669"/>
    <property type="project" value="InterPro"/>
</dbReference>
<dbReference type="Gene3D" id="2.40.50.100">
    <property type="match status" value="2"/>
</dbReference>
<feature type="domain" description="Mop" evidence="5">
    <location>
        <begin position="130"/>
        <end position="196"/>
    </location>
</feature>
<evidence type="ECO:0000256" key="2">
    <source>
        <dbReference type="ARBA" id="ARBA00022448"/>
    </source>
</evidence>
<name>A0A1J5SH39_9ZZZZ</name>
<dbReference type="InterPro" id="IPR036388">
    <property type="entry name" value="WH-like_DNA-bd_sf"/>
</dbReference>
<dbReference type="PANTHER" id="PTHR30432:SF1">
    <property type="entry name" value="DNA-BINDING TRANSCRIPTIONAL DUAL REGULATOR MODE"/>
    <property type="match status" value="1"/>
</dbReference>
<evidence type="ECO:0000256" key="3">
    <source>
        <dbReference type="ARBA" id="ARBA00022505"/>
    </source>
</evidence>
<dbReference type="Pfam" id="PF03459">
    <property type="entry name" value="TOBE"/>
    <property type="match status" value="2"/>
</dbReference>
<comment type="caution">
    <text evidence="6">The sequence shown here is derived from an EMBL/GenBank/DDBJ whole genome shotgun (WGS) entry which is preliminary data.</text>
</comment>
<evidence type="ECO:0000256" key="4">
    <source>
        <dbReference type="ARBA" id="ARBA00022737"/>
    </source>
</evidence>
<dbReference type="GO" id="GO:0030151">
    <property type="term" value="F:molybdenum ion binding"/>
    <property type="evidence" value="ECO:0007669"/>
    <property type="project" value="InterPro"/>
</dbReference>
<keyword evidence="3" id="KW-0500">Molybdenum</keyword>
<dbReference type="InterPro" id="IPR016462">
    <property type="entry name" value="ModE"/>
</dbReference>
<dbReference type="SUPFAM" id="SSF46785">
    <property type="entry name" value="Winged helix' DNA-binding domain"/>
    <property type="match status" value="1"/>
</dbReference>
<dbReference type="PROSITE" id="PS51866">
    <property type="entry name" value="MOP"/>
    <property type="match status" value="2"/>
</dbReference>
<dbReference type="InterPro" id="IPR051815">
    <property type="entry name" value="Molybdate_resp_trans_reg"/>
</dbReference>
<dbReference type="EMBL" id="MLJW01000035">
    <property type="protein sequence ID" value="OIR07753.1"/>
    <property type="molecule type" value="Genomic_DNA"/>
</dbReference>
<dbReference type="SUPFAM" id="SSF50331">
    <property type="entry name" value="MOP-like"/>
    <property type="match status" value="2"/>
</dbReference>
<keyword evidence="2" id="KW-0813">Transport</keyword>
<accession>A0A1J5SH39</accession>
<dbReference type="Pfam" id="PF00126">
    <property type="entry name" value="HTH_1"/>
    <property type="match status" value="1"/>
</dbReference>
<dbReference type="Gene3D" id="1.10.10.10">
    <property type="entry name" value="Winged helix-like DNA-binding domain superfamily/Winged helix DNA-binding domain"/>
    <property type="match status" value="1"/>
</dbReference>
<gene>
    <name evidence="6" type="primary">mopA_5</name>
    <name evidence="6" type="ORF">GALL_100350</name>
</gene>
<feature type="domain" description="Mop" evidence="5">
    <location>
        <begin position="201"/>
        <end position="267"/>
    </location>
</feature>
<dbReference type="PIRSF" id="PIRSF005763">
    <property type="entry name" value="Txn_reg_ModE"/>
    <property type="match status" value="1"/>
</dbReference>
<dbReference type="InterPro" id="IPR004606">
    <property type="entry name" value="Mop_domain"/>
</dbReference>
<organism evidence="6">
    <name type="scientific">mine drainage metagenome</name>
    <dbReference type="NCBI Taxonomy" id="410659"/>
    <lineage>
        <taxon>unclassified sequences</taxon>
        <taxon>metagenomes</taxon>
        <taxon>ecological metagenomes</taxon>
    </lineage>
</organism>
<dbReference type="NCBIfam" id="TIGR00638">
    <property type="entry name" value="Mop"/>
    <property type="match status" value="2"/>
</dbReference>
<dbReference type="InterPro" id="IPR005116">
    <property type="entry name" value="Transp-assoc_OB_typ1"/>
</dbReference>
<protein>
    <submittedName>
        <fullName evidence="6">Molybdenum-pterin-binding protein MopA</fullName>
    </submittedName>
</protein>
<comment type="similarity">
    <text evidence="1">Belongs to the ModE family.</text>
</comment>
<evidence type="ECO:0000313" key="6">
    <source>
        <dbReference type="EMBL" id="OIR07753.1"/>
    </source>
</evidence>
<dbReference type="InterPro" id="IPR008995">
    <property type="entry name" value="Mo/tungstate-bd_C_term_dom"/>
</dbReference>
<keyword evidence="4" id="KW-0677">Repeat</keyword>
<dbReference type="AlphaFoldDB" id="A0A1J5SH39"/>
<sequence>MAQSTAEKKTEPGTVSKLKIAKGRRWDHLELLERIDATGSISAAASAMGMSYKAAWEAVEAINNLSEQPLVERKTGGSKGGGTTLTNYGRRVAGAYRRLEQEREQVLKKLAEVMDDFDEYYHLIRRFDMKTSARNQFLGKIKSIKLGAVNSEVVMDIGGGDSIAAVITNESVEHLGLKVGTEAYAMIKAPWVIVTTSEGFKTSARNELHGTVVRCQEGAVNGEVIIELAGGKTVAAIITNDSIKSLGLKDGVKACALIKASHVILAVNA</sequence>
<dbReference type="InterPro" id="IPR000847">
    <property type="entry name" value="LysR_HTH_N"/>
</dbReference>
<dbReference type="GO" id="GO:0003700">
    <property type="term" value="F:DNA-binding transcription factor activity"/>
    <property type="evidence" value="ECO:0007669"/>
    <property type="project" value="InterPro"/>
</dbReference>
<dbReference type="InterPro" id="IPR036390">
    <property type="entry name" value="WH_DNA-bd_sf"/>
</dbReference>
<proteinExistence type="inferred from homology"/>
<reference evidence="6" key="1">
    <citation type="submission" date="2016-10" db="EMBL/GenBank/DDBJ databases">
        <title>Sequence of Gallionella enrichment culture.</title>
        <authorList>
            <person name="Poehlein A."/>
            <person name="Muehling M."/>
            <person name="Daniel R."/>
        </authorList>
    </citation>
    <scope>NUCLEOTIDE SEQUENCE</scope>
</reference>
<dbReference type="PANTHER" id="PTHR30432">
    <property type="entry name" value="TRANSCRIPTIONAL REGULATOR MODE"/>
    <property type="match status" value="1"/>
</dbReference>
<evidence type="ECO:0000259" key="5">
    <source>
        <dbReference type="PROSITE" id="PS51866"/>
    </source>
</evidence>
<evidence type="ECO:0000256" key="1">
    <source>
        <dbReference type="ARBA" id="ARBA00008110"/>
    </source>
</evidence>